<dbReference type="PANTHER" id="PTHR21192">
    <property type="entry name" value="NUCLEAR PROTEIN E3-3"/>
    <property type="match status" value="1"/>
</dbReference>
<dbReference type="AlphaFoldDB" id="A0A316YK95"/>
<gene>
    <name evidence="2" type="ORF">FA10DRAFT_268127</name>
</gene>
<name>A0A316YK95_9BASI</name>
<feature type="compositionally biased region" description="Low complexity" evidence="1">
    <location>
        <begin position="220"/>
        <end position="231"/>
    </location>
</feature>
<accession>A0A316YK95</accession>
<dbReference type="InParanoid" id="A0A316YK95"/>
<dbReference type="EMBL" id="KZ819637">
    <property type="protein sequence ID" value="PWN89602.1"/>
    <property type="molecule type" value="Genomic_DNA"/>
</dbReference>
<feature type="region of interest" description="Disordered" evidence="1">
    <location>
        <begin position="219"/>
        <end position="246"/>
    </location>
</feature>
<protein>
    <recommendedName>
        <fullName evidence="4">NADH dehydrogenase [ubiquinone] 1 alpha subcomplex assembly factor 3</fullName>
    </recommendedName>
</protein>
<dbReference type="Gene3D" id="3.40.1230.10">
    <property type="entry name" value="MTH938-like"/>
    <property type="match status" value="1"/>
</dbReference>
<dbReference type="InterPro" id="IPR036748">
    <property type="entry name" value="MTH938-like_sf"/>
</dbReference>
<dbReference type="Proteomes" id="UP000245768">
    <property type="component" value="Unassembled WGS sequence"/>
</dbReference>
<evidence type="ECO:0000256" key="1">
    <source>
        <dbReference type="SAM" id="MobiDB-lite"/>
    </source>
</evidence>
<proteinExistence type="predicted"/>
<dbReference type="OrthoDB" id="20681at2759"/>
<dbReference type="Pfam" id="PF04430">
    <property type="entry name" value="DUF498"/>
    <property type="match status" value="1"/>
</dbReference>
<reference evidence="2 3" key="1">
    <citation type="journal article" date="2018" name="Mol. Biol. Evol.">
        <title>Broad Genomic Sampling Reveals a Smut Pathogenic Ancestry of the Fungal Clade Ustilaginomycotina.</title>
        <authorList>
            <person name="Kijpornyongpan T."/>
            <person name="Mondo S.J."/>
            <person name="Barry K."/>
            <person name="Sandor L."/>
            <person name="Lee J."/>
            <person name="Lipzen A."/>
            <person name="Pangilinan J."/>
            <person name="LaButti K."/>
            <person name="Hainaut M."/>
            <person name="Henrissat B."/>
            <person name="Grigoriev I.V."/>
            <person name="Spatafora J.W."/>
            <person name="Aime M.C."/>
        </authorList>
    </citation>
    <scope>NUCLEOTIDE SEQUENCE [LARGE SCALE GENOMIC DNA]</scope>
    <source>
        <strain evidence="2 3">MCA 4198</strain>
    </source>
</reference>
<sequence>MAPAHRLACRTAGLAGRLARSAASSSSVAPRLASAVAAPRYHRNLSTSRIVRLPSDDPGGKPNDGSYPTVYDDFKNITASDQPQLSVHSLAEDCITLSDGLVVHQPAILLNGQALLWDAPLLDLNRAMPSGPGWEAWSDEAWRVFEICTPRPEIIIFGTGKRVLPPPASVKRYLNTLGIQLEAHDTRNASSTYNLLTEEGRLVAAALIPATRKPTKRVISGTAASDGATTGAEKETEQLKGAAVLS</sequence>
<dbReference type="InterPro" id="IPR007523">
    <property type="entry name" value="NDUFAF3/AAMDC"/>
</dbReference>
<dbReference type="RefSeq" id="XP_025376800.1">
    <property type="nucleotide sequence ID" value="XM_025522194.1"/>
</dbReference>
<dbReference type="GeneID" id="37044110"/>
<evidence type="ECO:0008006" key="4">
    <source>
        <dbReference type="Google" id="ProtNLM"/>
    </source>
</evidence>
<dbReference type="GO" id="GO:0032981">
    <property type="term" value="P:mitochondrial respiratory chain complex I assembly"/>
    <property type="evidence" value="ECO:0007669"/>
    <property type="project" value="TreeGrafter"/>
</dbReference>
<dbReference type="STRING" id="215250.A0A316YK95"/>
<organism evidence="2 3">
    <name type="scientific">Acaromyces ingoldii</name>
    <dbReference type="NCBI Taxonomy" id="215250"/>
    <lineage>
        <taxon>Eukaryota</taxon>
        <taxon>Fungi</taxon>
        <taxon>Dikarya</taxon>
        <taxon>Basidiomycota</taxon>
        <taxon>Ustilaginomycotina</taxon>
        <taxon>Exobasidiomycetes</taxon>
        <taxon>Exobasidiales</taxon>
        <taxon>Cryptobasidiaceae</taxon>
        <taxon>Acaromyces</taxon>
    </lineage>
</organism>
<evidence type="ECO:0000313" key="2">
    <source>
        <dbReference type="EMBL" id="PWN89602.1"/>
    </source>
</evidence>
<dbReference type="PANTHER" id="PTHR21192:SF2">
    <property type="entry name" value="NADH DEHYDROGENASE [UBIQUINONE] 1 ALPHA SUBCOMPLEX ASSEMBLY FACTOR 3"/>
    <property type="match status" value="1"/>
</dbReference>
<dbReference type="SUPFAM" id="SSF64076">
    <property type="entry name" value="MTH938-like"/>
    <property type="match status" value="1"/>
</dbReference>
<evidence type="ECO:0000313" key="3">
    <source>
        <dbReference type="Proteomes" id="UP000245768"/>
    </source>
</evidence>
<dbReference type="GO" id="GO:0005743">
    <property type="term" value="C:mitochondrial inner membrane"/>
    <property type="evidence" value="ECO:0007669"/>
    <property type="project" value="TreeGrafter"/>
</dbReference>
<keyword evidence="3" id="KW-1185">Reference proteome</keyword>